<dbReference type="Proteomes" id="UP001271007">
    <property type="component" value="Unassembled WGS sequence"/>
</dbReference>
<evidence type="ECO:0000313" key="2">
    <source>
        <dbReference type="EMBL" id="KAK3047310.1"/>
    </source>
</evidence>
<protein>
    <recommendedName>
        <fullName evidence="1">GST N-terminal domain-containing protein</fullName>
    </recommendedName>
</protein>
<evidence type="ECO:0000259" key="1">
    <source>
        <dbReference type="PROSITE" id="PS50404"/>
    </source>
</evidence>
<proteinExistence type="predicted"/>
<dbReference type="AlphaFoldDB" id="A0AAJ0G534"/>
<evidence type="ECO:0000313" key="3">
    <source>
        <dbReference type="Proteomes" id="UP001271007"/>
    </source>
</evidence>
<dbReference type="Gene3D" id="1.20.1050.10">
    <property type="match status" value="1"/>
</dbReference>
<sequence>MALPCSPALPFLLYSYPWMPFPRRIAIYLREKQIPSTHVRIVRVSDPKDGNRVVDFSFPPRPAGSLPVLAVPSEKTGEDGKPVEWFHIRQSMAIIHILEEICEKKLYGFDSPVGGLFGTSIVERVRINEVLTLAEECTVNWNPVRTFGTNAGTMSYPEGAKEMLRWVRRPLMAIETWWQESDRDMSLLRAGIHGHVTVADIVLYQFLEFTKDCYAVDMTDGSQEQVKDVYGRDVVERFPKLAEFFEVFRGRESAVRDEQSGELPGSGPLKAMQTWAEGVL</sequence>
<dbReference type="InterPro" id="IPR004045">
    <property type="entry name" value="Glutathione_S-Trfase_N"/>
</dbReference>
<dbReference type="Pfam" id="PF13409">
    <property type="entry name" value="GST_N_2"/>
    <property type="match status" value="1"/>
</dbReference>
<keyword evidence="3" id="KW-1185">Reference proteome</keyword>
<organism evidence="2 3">
    <name type="scientific">Extremus antarcticus</name>
    <dbReference type="NCBI Taxonomy" id="702011"/>
    <lineage>
        <taxon>Eukaryota</taxon>
        <taxon>Fungi</taxon>
        <taxon>Dikarya</taxon>
        <taxon>Ascomycota</taxon>
        <taxon>Pezizomycotina</taxon>
        <taxon>Dothideomycetes</taxon>
        <taxon>Dothideomycetidae</taxon>
        <taxon>Mycosphaerellales</taxon>
        <taxon>Extremaceae</taxon>
        <taxon>Extremus</taxon>
    </lineage>
</organism>
<comment type="caution">
    <text evidence="2">The sequence shown here is derived from an EMBL/GenBank/DDBJ whole genome shotgun (WGS) entry which is preliminary data.</text>
</comment>
<gene>
    <name evidence="2" type="ORF">LTR09_011300</name>
</gene>
<dbReference type="Gene3D" id="3.40.30.10">
    <property type="entry name" value="Glutaredoxin"/>
    <property type="match status" value="1"/>
</dbReference>
<name>A0AAJ0G534_9PEZI</name>
<feature type="domain" description="GST N-terminal" evidence="1">
    <location>
        <begin position="9"/>
        <end position="106"/>
    </location>
</feature>
<dbReference type="SUPFAM" id="SSF52833">
    <property type="entry name" value="Thioredoxin-like"/>
    <property type="match status" value="1"/>
</dbReference>
<accession>A0AAJ0G534</accession>
<reference evidence="2" key="1">
    <citation type="submission" date="2023-04" db="EMBL/GenBank/DDBJ databases">
        <title>Black Yeasts Isolated from many extreme environments.</title>
        <authorList>
            <person name="Coleine C."/>
            <person name="Stajich J.E."/>
            <person name="Selbmann L."/>
        </authorList>
    </citation>
    <scope>NUCLEOTIDE SEQUENCE</scope>
    <source>
        <strain evidence="2">CCFEE 5312</strain>
    </source>
</reference>
<dbReference type="EMBL" id="JAWDJX010000064">
    <property type="protein sequence ID" value="KAK3047310.1"/>
    <property type="molecule type" value="Genomic_DNA"/>
</dbReference>
<dbReference type="InterPro" id="IPR036249">
    <property type="entry name" value="Thioredoxin-like_sf"/>
</dbReference>
<dbReference type="PROSITE" id="PS50404">
    <property type="entry name" value="GST_NTER"/>
    <property type="match status" value="1"/>
</dbReference>